<dbReference type="SUPFAM" id="SSF49313">
    <property type="entry name" value="Cadherin-like"/>
    <property type="match status" value="1"/>
</dbReference>
<dbReference type="SMART" id="SM00736">
    <property type="entry name" value="CADG"/>
    <property type="match status" value="1"/>
</dbReference>
<keyword evidence="4" id="KW-1185">Reference proteome</keyword>
<evidence type="ECO:0000256" key="1">
    <source>
        <dbReference type="SAM" id="SignalP"/>
    </source>
</evidence>
<reference evidence="3 4" key="1">
    <citation type="submission" date="2019-06" db="EMBL/GenBank/DDBJ databases">
        <title>Sequencing the genomes of 1000 actinobacteria strains.</title>
        <authorList>
            <person name="Klenk H.-P."/>
        </authorList>
    </citation>
    <scope>NUCLEOTIDE SEQUENCE [LARGE SCALE GENOMIC DNA]</scope>
    <source>
        <strain evidence="3 4">DSM 102200</strain>
    </source>
</reference>
<dbReference type="Gene3D" id="3.40.50.880">
    <property type="match status" value="1"/>
</dbReference>
<feature type="domain" description="Dystroglycan-type cadherin-like" evidence="2">
    <location>
        <begin position="330"/>
        <end position="419"/>
    </location>
</feature>
<dbReference type="Gene3D" id="2.60.40.10">
    <property type="entry name" value="Immunoglobulins"/>
    <property type="match status" value="1"/>
</dbReference>
<dbReference type="InterPro" id="IPR015919">
    <property type="entry name" value="Cadherin-like_sf"/>
</dbReference>
<dbReference type="Proteomes" id="UP000316096">
    <property type="component" value="Unassembled WGS sequence"/>
</dbReference>
<dbReference type="GO" id="GO:0005509">
    <property type="term" value="F:calcium ion binding"/>
    <property type="evidence" value="ECO:0007669"/>
    <property type="project" value="InterPro"/>
</dbReference>
<organism evidence="3 4">
    <name type="scientific">Actinoallomurus bryophytorum</name>
    <dbReference type="NCBI Taxonomy" id="1490222"/>
    <lineage>
        <taxon>Bacteria</taxon>
        <taxon>Bacillati</taxon>
        <taxon>Actinomycetota</taxon>
        <taxon>Actinomycetes</taxon>
        <taxon>Streptosporangiales</taxon>
        <taxon>Thermomonosporaceae</taxon>
        <taxon>Actinoallomurus</taxon>
    </lineage>
</organism>
<dbReference type="InterPro" id="IPR029062">
    <property type="entry name" value="Class_I_gatase-like"/>
</dbReference>
<comment type="caution">
    <text evidence="3">The sequence shown here is derived from an EMBL/GenBank/DDBJ whole genome shotgun (WGS) entry which is preliminary data.</text>
</comment>
<dbReference type="InterPro" id="IPR006644">
    <property type="entry name" value="Cadg"/>
</dbReference>
<gene>
    <name evidence="3" type="ORF">FB559_4910</name>
</gene>
<dbReference type="InterPro" id="IPR013783">
    <property type="entry name" value="Ig-like_fold"/>
</dbReference>
<protein>
    <submittedName>
        <fullName evidence="3">Putative Ig domain-containing protein</fullName>
    </submittedName>
</protein>
<feature type="chain" id="PRO_5022218452" evidence="1">
    <location>
        <begin position="32"/>
        <end position="573"/>
    </location>
</feature>
<proteinExistence type="predicted"/>
<dbReference type="Gene3D" id="2.60.120.260">
    <property type="entry name" value="Galactose-binding domain-like"/>
    <property type="match status" value="1"/>
</dbReference>
<accession>A0A543CQ70</accession>
<dbReference type="SUPFAM" id="SSF52317">
    <property type="entry name" value="Class I glutamine amidotransferase-like"/>
    <property type="match status" value="1"/>
</dbReference>
<dbReference type="AlphaFoldDB" id="A0A543CQ70"/>
<sequence length="573" mass="58667">MRFSLFRQPRKVFLWIAVLGLTISVSSAVRADTTPARTAAPAAAAAHRVLFDNTKAETAGNADWIIGTSQPDPLGQDSTPNAETDWTGALSSWGVALQKTGQYSLKTLPAGNTITYGNTSSALDLSNFDSFVLPEPNVQLSSAEKTAVMRFVQNGGGLFLISDHTGSDRDNDGWDSPKVISDLLTANGVDNTDPFGFSVDSLNITTDNPVAIRDGSNPIINGPFGTVRGSILRNGTTFTLHPADNANVKGLVYLTTATPSGNTGAFLVSSTFGSGRVAIWGDSSTIDDGTGQSGNTLYDGWNDPAGTDAAIALNTTAWLTGGSTGTPGGVGVTNPGAQTGTVGTAARLQISASDGAGGTLSYRATGLPSGLSVNASTGLISGTPTTAGTSQVTVTATDSTGPSGSASFTWTISGAGGGGTQLLGNPGFETGTAAPWTGTAKVIYSGTKEPARSGAWDAWLDGYGTTTTDTLSQQVTIPSSARSATLSYWLHVDTAETGTTAYDTLKVQLVNGSGTVLATLATYSNLDHVTGYAQHSVSLNGYVGQTVTLRFTGTEGTQKQTSFVLDDTALTTS</sequence>
<feature type="signal peptide" evidence="1">
    <location>
        <begin position="1"/>
        <end position="31"/>
    </location>
</feature>
<evidence type="ECO:0000313" key="4">
    <source>
        <dbReference type="Proteomes" id="UP000316096"/>
    </source>
</evidence>
<dbReference type="GO" id="GO:0005975">
    <property type="term" value="P:carbohydrate metabolic process"/>
    <property type="evidence" value="ECO:0007669"/>
    <property type="project" value="UniProtKB-ARBA"/>
</dbReference>
<dbReference type="RefSeq" id="WP_246121989.1">
    <property type="nucleotide sequence ID" value="NZ_VFOZ01000001.1"/>
</dbReference>
<keyword evidence="1" id="KW-0732">Signal</keyword>
<dbReference type="EMBL" id="VFOZ01000001">
    <property type="protein sequence ID" value="TQL99253.1"/>
    <property type="molecule type" value="Genomic_DNA"/>
</dbReference>
<dbReference type="Pfam" id="PF05345">
    <property type="entry name" value="He_PIG"/>
    <property type="match status" value="1"/>
</dbReference>
<evidence type="ECO:0000313" key="3">
    <source>
        <dbReference type="EMBL" id="TQL99253.1"/>
    </source>
</evidence>
<evidence type="ECO:0000259" key="2">
    <source>
        <dbReference type="SMART" id="SM00736"/>
    </source>
</evidence>
<dbReference type="GO" id="GO:0016020">
    <property type="term" value="C:membrane"/>
    <property type="evidence" value="ECO:0007669"/>
    <property type="project" value="InterPro"/>
</dbReference>
<name>A0A543CQ70_9ACTN</name>